<organism evidence="3 4">
    <name type="scientific">Aureliella helgolandensis</name>
    <dbReference type="NCBI Taxonomy" id="2527968"/>
    <lineage>
        <taxon>Bacteria</taxon>
        <taxon>Pseudomonadati</taxon>
        <taxon>Planctomycetota</taxon>
        <taxon>Planctomycetia</taxon>
        <taxon>Pirellulales</taxon>
        <taxon>Pirellulaceae</taxon>
        <taxon>Aureliella</taxon>
    </lineage>
</organism>
<reference evidence="3 4" key="1">
    <citation type="submission" date="2019-02" db="EMBL/GenBank/DDBJ databases">
        <title>Deep-cultivation of Planctomycetes and their phenomic and genomic characterization uncovers novel biology.</title>
        <authorList>
            <person name="Wiegand S."/>
            <person name="Jogler M."/>
            <person name="Boedeker C."/>
            <person name="Pinto D."/>
            <person name="Vollmers J."/>
            <person name="Rivas-Marin E."/>
            <person name="Kohn T."/>
            <person name="Peeters S.H."/>
            <person name="Heuer A."/>
            <person name="Rast P."/>
            <person name="Oberbeckmann S."/>
            <person name="Bunk B."/>
            <person name="Jeske O."/>
            <person name="Meyerdierks A."/>
            <person name="Storesund J.E."/>
            <person name="Kallscheuer N."/>
            <person name="Luecker S."/>
            <person name="Lage O.M."/>
            <person name="Pohl T."/>
            <person name="Merkel B.J."/>
            <person name="Hornburger P."/>
            <person name="Mueller R.-W."/>
            <person name="Bruemmer F."/>
            <person name="Labrenz M."/>
            <person name="Spormann A.M."/>
            <person name="Op den Camp H."/>
            <person name="Overmann J."/>
            <person name="Amann R."/>
            <person name="Jetten M.S.M."/>
            <person name="Mascher T."/>
            <person name="Medema M.H."/>
            <person name="Devos D.P."/>
            <person name="Kaster A.-K."/>
            <person name="Ovreas L."/>
            <person name="Rohde M."/>
            <person name="Galperin M.Y."/>
            <person name="Jogler C."/>
        </authorList>
    </citation>
    <scope>NUCLEOTIDE SEQUENCE [LARGE SCALE GENOMIC DNA]</scope>
    <source>
        <strain evidence="3 4">Q31a</strain>
    </source>
</reference>
<dbReference type="AlphaFoldDB" id="A0A518G9B3"/>
<evidence type="ECO:0000259" key="2">
    <source>
        <dbReference type="Pfam" id="PF13472"/>
    </source>
</evidence>
<dbReference type="Gene3D" id="3.40.50.1110">
    <property type="entry name" value="SGNH hydrolase"/>
    <property type="match status" value="1"/>
</dbReference>
<dbReference type="InterPro" id="IPR036514">
    <property type="entry name" value="SGNH_hydro_sf"/>
</dbReference>
<evidence type="ECO:0000256" key="1">
    <source>
        <dbReference type="SAM" id="SignalP"/>
    </source>
</evidence>
<feature type="domain" description="SGNH hydrolase-type esterase" evidence="2">
    <location>
        <begin position="44"/>
        <end position="249"/>
    </location>
</feature>
<proteinExistence type="predicted"/>
<dbReference type="SUPFAM" id="SSF52266">
    <property type="entry name" value="SGNH hydrolase"/>
    <property type="match status" value="1"/>
</dbReference>
<evidence type="ECO:0000313" key="3">
    <source>
        <dbReference type="EMBL" id="QDV25159.1"/>
    </source>
</evidence>
<accession>A0A518G9B3</accession>
<evidence type="ECO:0000313" key="4">
    <source>
        <dbReference type="Proteomes" id="UP000318017"/>
    </source>
</evidence>
<dbReference type="EMBL" id="CP036298">
    <property type="protein sequence ID" value="QDV25159.1"/>
    <property type="molecule type" value="Genomic_DNA"/>
</dbReference>
<feature type="chain" id="PRO_5021809613" evidence="1">
    <location>
        <begin position="30"/>
        <end position="321"/>
    </location>
</feature>
<sequence precursor="true">MMPHRLSHLAAGLLSVTFALLLIQQPAVVAGEWDELTKESPWVFLGDSNTYAGGYVAAIDAAVQGDASLARKPFIVNLGMPSETASGLSEPDHPFPRPCIHERVDSVLDVVKPSVVFICYGMNDGIYAPLSEERMQAYRQGMLRLAEKIRKQGAKLICLTPPLFEVAPVAKQGKLGPTAEGNYAWFAPFENYDEVLAEQAKWCLKNEIEADQVIDLRTALLEYKQRLQQTDSDFAFSGDGVHFGTEAHDWLARTILKELGAPEAVQQHQLTETSRNRTMKRMHLLRDAYIEATGKNRPGLPEGLSIPEATQKADVLLESPR</sequence>
<dbReference type="InterPro" id="IPR013830">
    <property type="entry name" value="SGNH_hydro"/>
</dbReference>
<keyword evidence="3" id="KW-0378">Hydrolase</keyword>
<dbReference type="PANTHER" id="PTHR30383:SF5">
    <property type="entry name" value="SGNH HYDROLASE-TYPE ESTERASE DOMAIN-CONTAINING PROTEIN"/>
    <property type="match status" value="1"/>
</dbReference>
<gene>
    <name evidence="3" type="ORF">Q31a_34820</name>
</gene>
<protein>
    <submittedName>
        <fullName evidence="3">GDSL-like Lipase/Acylhydrolase</fullName>
    </submittedName>
</protein>
<dbReference type="GO" id="GO:0004622">
    <property type="term" value="F:phosphatidylcholine lysophospholipase activity"/>
    <property type="evidence" value="ECO:0007669"/>
    <property type="project" value="TreeGrafter"/>
</dbReference>
<dbReference type="KEGG" id="ahel:Q31a_34820"/>
<dbReference type="PANTHER" id="PTHR30383">
    <property type="entry name" value="THIOESTERASE 1/PROTEASE 1/LYSOPHOSPHOLIPASE L1"/>
    <property type="match status" value="1"/>
</dbReference>
<name>A0A518G9B3_9BACT</name>
<keyword evidence="1" id="KW-0732">Signal</keyword>
<feature type="signal peptide" evidence="1">
    <location>
        <begin position="1"/>
        <end position="29"/>
    </location>
</feature>
<dbReference type="Proteomes" id="UP000318017">
    <property type="component" value="Chromosome"/>
</dbReference>
<dbReference type="InterPro" id="IPR051532">
    <property type="entry name" value="Ester_Hydrolysis_Enzymes"/>
</dbReference>
<keyword evidence="4" id="KW-1185">Reference proteome</keyword>
<dbReference type="Pfam" id="PF13472">
    <property type="entry name" value="Lipase_GDSL_2"/>
    <property type="match status" value="1"/>
</dbReference>